<evidence type="ECO:0000256" key="1">
    <source>
        <dbReference type="ARBA" id="ARBA00006464"/>
    </source>
</evidence>
<protein>
    <submittedName>
        <fullName evidence="4">WecB/TagA/CpsF family glycosyltransferase</fullName>
    </submittedName>
</protein>
<keyword evidence="5" id="KW-1185">Reference proteome</keyword>
<dbReference type="RefSeq" id="WP_248940180.1">
    <property type="nucleotide sequence ID" value="NZ_JAKIKS010000034.1"/>
</dbReference>
<organism evidence="4 5">
    <name type="scientific">Shewanella surugensis</name>
    <dbReference type="NCBI Taxonomy" id="212020"/>
    <lineage>
        <taxon>Bacteria</taxon>
        <taxon>Pseudomonadati</taxon>
        <taxon>Pseudomonadota</taxon>
        <taxon>Gammaproteobacteria</taxon>
        <taxon>Alteromonadales</taxon>
        <taxon>Shewanellaceae</taxon>
        <taxon>Shewanella</taxon>
    </lineage>
</organism>
<reference evidence="4 5" key="1">
    <citation type="submission" date="2022-01" db="EMBL/GenBank/DDBJ databases">
        <title>Whole genome-based taxonomy of the Shewanellaceae.</title>
        <authorList>
            <person name="Martin-Rodriguez A.J."/>
        </authorList>
    </citation>
    <scope>NUCLEOTIDE SEQUENCE [LARGE SCALE GENOMIC DNA]</scope>
    <source>
        <strain evidence="4 5">DSM 17177</strain>
    </source>
</reference>
<evidence type="ECO:0000256" key="2">
    <source>
        <dbReference type="SAM" id="Phobius"/>
    </source>
</evidence>
<dbReference type="Proteomes" id="UP001203423">
    <property type="component" value="Unassembled WGS sequence"/>
</dbReference>
<comment type="similarity">
    <text evidence="1">Belongs to the bacterial sugar transferase family.</text>
</comment>
<evidence type="ECO:0000313" key="4">
    <source>
        <dbReference type="EMBL" id="MCL1124904.1"/>
    </source>
</evidence>
<dbReference type="PANTHER" id="PTHR30576">
    <property type="entry name" value="COLANIC BIOSYNTHESIS UDP-GLUCOSE LIPID CARRIER TRANSFERASE"/>
    <property type="match status" value="1"/>
</dbReference>
<proteinExistence type="inferred from homology"/>
<dbReference type="InterPro" id="IPR004629">
    <property type="entry name" value="WecG_TagA_CpsF"/>
</dbReference>
<evidence type="ECO:0000259" key="3">
    <source>
        <dbReference type="Pfam" id="PF02397"/>
    </source>
</evidence>
<accession>A0ABT0LB56</accession>
<evidence type="ECO:0000313" key="5">
    <source>
        <dbReference type="Proteomes" id="UP001203423"/>
    </source>
</evidence>
<dbReference type="Pfam" id="PF03808">
    <property type="entry name" value="Glyco_tran_WecG"/>
    <property type="match status" value="1"/>
</dbReference>
<dbReference type="CDD" id="cd06533">
    <property type="entry name" value="Glyco_transf_WecG_TagA"/>
    <property type="match status" value="1"/>
</dbReference>
<dbReference type="InterPro" id="IPR003362">
    <property type="entry name" value="Bact_transf"/>
</dbReference>
<dbReference type="NCBIfam" id="TIGR00696">
    <property type="entry name" value="wecG_tagA_cpsF"/>
    <property type="match status" value="1"/>
</dbReference>
<sequence length="656" mass="75247">MVITNTIPKRVIYVSRMIDIIMAIVLIAFTMPLFIALWIKITWQYGKCIEHVHIYGINNKIISLYQFTGNSRFKQIPQLLNLLIGDISVLGDRIYFNFEPAPNLIIKSGLMSFYSINEIMGINFEAKNKTMEQACKSVTAYCCALMRSCSIYLLLMFMTNNPKQAVPKISLFGIDLINIKMQELINRIITFAKEPTKTVHQLAFVNADCFNISIHNPHYRQCLQECQQVYADGIGVRITTMWKGVALQDNLNGTDMFPHLCEQLAAQKLPLFLLGGTSGVANDAAINMQKQYPNLIIAGTQDGFYHQENSATHDEIINKINQSGAAVLLVAMGVPTQELWIQKFQSQLNVGVAIGVGGLFDFYSESIKRAPLWVRQLGMEWVYRLIQEPKRMWKRYIIGNPLFLVRAWKELSLIRHGQQFINNKAQRTLLKQEQSIIDFDFNPKKAQARRLRHQTVQQLNRLNKRTLDIIVSSTALILFSPVFVIIALLIRLESPGKVLFSQQRAGKDNQPFILWKFRSMYQDADERLKTLNNEIQGGVIFKMKQDPRITFIGKIIRKTSIDELPQLWNVLKGEMSIVGPRPALPSEVERYNLRHRTRLSIKPGITCIWQVSGRSHIPFERQVDLDTDYIYKQSLLADLWLMIKTIPAVIFSRGAY</sequence>
<dbReference type="EMBL" id="JAKIKS010000034">
    <property type="protein sequence ID" value="MCL1124904.1"/>
    <property type="molecule type" value="Genomic_DNA"/>
</dbReference>
<dbReference type="PANTHER" id="PTHR30576:SF10">
    <property type="entry name" value="SLL5057 PROTEIN"/>
    <property type="match status" value="1"/>
</dbReference>
<feature type="transmembrane region" description="Helical" evidence="2">
    <location>
        <begin position="20"/>
        <end position="39"/>
    </location>
</feature>
<feature type="transmembrane region" description="Helical" evidence="2">
    <location>
        <begin position="469"/>
        <end position="490"/>
    </location>
</feature>
<keyword evidence="2" id="KW-0812">Transmembrane</keyword>
<keyword evidence="2" id="KW-1133">Transmembrane helix</keyword>
<feature type="domain" description="Bacterial sugar transferase" evidence="3">
    <location>
        <begin position="464"/>
        <end position="650"/>
    </location>
</feature>
<gene>
    <name evidence="4" type="ORF">L2764_10570</name>
</gene>
<comment type="caution">
    <text evidence="4">The sequence shown here is derived from an EMBL/GenBank/DDBJ whole genome shotgun (WGS) entry which is preliminary data.</text>
</comment>
<name>A0ABT0LB56_9GAMM</name>
<dbReference type="Pfam" id="PF02397">
    <property type="entry name" value="Bac_transf"/>
    <property type="match status" value="1"/>
</dbReference>
<keyword evidence="2" id="KW-0472">Membrane</keyword>